<feature type="domain" description="NUC153" evidence="6">
    <location>
        <begin position="586"/>
        <end position="609"/>
    </location>
</feature>
<dbReference type="Pfam" id="PF08159">
    <property type="entry name" value="NUC153"/>
    <property type="match status" value="1"/>
</dbReference>
<feature type="region of interest" description="Disordered" evidence="5">
    <location>
        <begin position="1"/>
        <end position="186"/>
    </location>
</feature>
<evidence type="ECO:0000256" key="5">
    <source>
        <dbReference type="SAM" id="MobiDB-lite"/>
    </source>
</evidence>
<organism evidence="8 9">
    <name type="scientific">Vitis rotundifolia</name>
    <name type="common">Muscadine grape</name>
    <dbReference type="NCBI Taxonomy" id="103349"/>
    <lineage>
        <taxon>Eukaryota</taxon>
        <taxon>Viridiplantae</taxon>
        <taxon>Streptophyta</taxon>
        <taxon>Embryophyta</taxon>
        <taxon>Tracheophyta</taxon>
        <taxon>Spermatophyta</taxon>
        <taxon>Magnoliopsida</taxon>
        <taxon>eudicotyledons</taxon>
        <taxon>Gunneridae</taxon>
        <taxon>Pentapetalae</taxon>
        <taxon>rosids</taxon>
        <taxon>Vitales</taxon>
        <taxon>Vitaceae</taxon>
        <taxon>Viteae</taxon>
        <taxon>Vitis</taxon>
    </lineage>
</organism>
<feature type="compositionally biased region" description="Low complexity" evidence="5">
    <location>
        <begin position="144"/>
        <end position="161"/>
    </location>
</feature>
<dbReference type="AlphaFoldDB" id="A0AA39E239"/>
<proteinExistence type="inferred from homology"/>
<feature type="compositionally biased region" description="Basic and acidic residues" evidence="5">
    <location>
        <begin position="64"/>
        <end position="79"/>
    </location>
</feature>
<name>A0AA39E239_VITRO</name>
<reference evidence="8 9" key="1">
    <citation type="journal article" date="2023" name="BMC Biotechnol.">
        <title>Vitis rotundifolia cv Carlos genome sequencing.</title>
        <authorList>
            <person name="Huff M."/>
            <person name="Hulse-Kemp A."/>
            <person name="Scheffler B."/>
            <person name="Youngblood R."/>
            <person name="Simpson S."/>
            <person name="Babiker E."/>
            <person name="Staton M."/>
        </authorList>
    </citation>
    <scope>NUCLEOTIDE SEQUENCE [LARGE SCALE GENOMIC DNA]</scope>
    <source>
        <tissue evidence="8">Leaf</tissue>
    </source>
</reference>
<dbReference type="InterPro" id="IPR056750">
    <property type="entry name" value="RRM_ESF1"/>
</dbReference>
<keyword evidence="4" id="KW-0539">Nucleus</keyword>
<feature type="compositionally biased region" description="Basic and acidic residues" evidence="5">
    <location>
        <begin position="623"/>
        <end position="637"/>
    </location>
</feature>
<dbReference type="Proteomes" id="UP001168098">
    <property type="component" value="Unassembled WGS sequence"/>
</dbReference>
<feature type="compositionally biased region" description="Basic and acidic residues" evidence="5">
    <location>
        <begin position="14"/>
        <end position="34"/>
    </location>
</feature>
<dbReference type="GO" id="GO:0006364">
    <property type="term" value="P:rRNA processing"/>
    <property type="evidence" value="ECO:0007669"/>
    <property type="project" value="InterPro"/>
</dbReference>
<feature type="compositionally biased region" description="Basic residues" evidence="5">
    <location>
        <begin position="559"/>
        <end position="568"/>
    </location>
</feature>
<keyword evidence="3" id="KW-0175">Coiled coil</keyword>
<feature type="compositionally biased region" description="Basic and acidic residues" evidence="5">
    <location>
        <begin position="503"/>
        <end position="512"/>
    </location>
</feature>
<comment type="subcellular location">
    <subcellularLocation>
        <location evidence="1">Nucleus</location>
        <location evidence="1">Nucleolus</location>
    </subcellularLocation>
</comment>
<comment type="similarity">
    <text evidence="2">Belongs to the ESF1 family.</text>
</comment>
<evidence type="ECO:0000256" key="4">
    <source>
        <dbReference type="ARBA" id="ARBA00023242"/>
    </source>
</evidence>
<feature type="compositionally biased region" description="Basic and acidic residues" evidence="5">
    <location>
        <begin position="106"/>
        <end position="121"/>
    </location>
</feature>
<feature type="region of interest" description="Disordered" evidence="5">
    <location>
        <begin position="384"/>
        <end position="585"/>
    </location>
</feature>
<protein>
    <recommendedName>
        <fullName evidence="10">Pre-rRNA-processing protein ESF1</fullName>
    </recommendedName>
</protein>
<dbReference type="PANTHER" id="PTHR12202">
    <property type="entry name" value="ESF1 HOMOLOG"/>
    <property type="match status" value="1"/>
</dbReference>
<keyword evidence="9" id="KW-1185">Reference proteome</keyword>
<dbReference type="Pfam" id="PF25121">
    <property type="entry name" value="RRM_ESF1"/>
    <property type="match status" value="1"/>
</dbReference>
<feature type="compositionally biased region" description="Acidic residues" evidence="5">
    <location>
        <begin position="484"/>
        <end position="502"/>
    </location>
</feature>
<feature type="domain" description="ESF1 RRM" evidence="7">
    <location>
        <begin position="190"/>
        <end position="331"/>
    </location>
</feature>
<feature type="region of interest" description="Disordered" evidence="5">
    <location>
        <begin position="610"/>
        <end position="694"/>
    </location>
</feature>
<evidence type="ECO:0000256" key="2">
    <source>
        <dbReference type="ARBA" id="ARBA00009087"/>
    </source>
</evidence>
<feature type="compositionally biased region" description="Basic and acidic residues" evidence="5">
    <location>
        <begin position="526"/>
        <end position="541"/>
    </location>
</feature>
<dbReference type="PANTHER" id="PTHR12202:SF0">
    <property type="entry name" value="ESF1 HOMOLOG"/>
    <property type="match status" value="1"/>
</dbReference>
<evidence type="ECO:0000256" key="3">
    <source>
        <dbReference type="ARBA" id="ARBA00023054"/>
    </source>
</evidence>
<evidence type="ECO:0000256" key="1">
    <source>
        <dbReference type="ARBA" id="ARBA00004604"/>
    </source>
</evidence>
<gene>
    <name evidence="8" type="ORF">PVL29_005188</name>
</gene>
<feature type="compositionally biased region" description="Basic and acidic residues" evidence="5">
    <location>
        <begin position="569"/>
        <end position="585"/>
    </location>
</feature>
<dbReference type="GO" id="GO:0003723">
    <property type="term" value="F:RNA binding"/>
    <property type="evidence" value="ECO:0007669"/>
    <property type="project" value="TreeGrafter"/>
</dbReference>
<feature type="compositionally biased region" description="Acidic residues" evidence="5">
    <location>
        <begin position="424"/>
        <end position="433"/>
    </location>
</feature>
<evidence type="ECO:0000313" key="8">
    <source>
        <dbReference type="EMBL" id="KAJ9703810.1"/>
    </source>
</evidence>
<feature type="compositionally biased region" description="Basic and acidic residues" evidence="5">
    <location>
        <begin position="444"/>
        <end position="457"/>
    </location>
</feature>
<dbReference type="InterPro" id="IPR012580">
    <property type="entry name" value="NUC153"/>
</dbReference>
<dbReference type="GO" id="GO:0005730">
    <property type="term" value="C:nucleolus"/>
    <property type="evidence" value="ECO:0007669"/>
    <property type="project" value="UniProtKB-SubCell"/>
</dbReference>
<feature type="compositionally biased region" description="Acidic residues" evidence="5">
    <location>
        <begin position="162"/>
        <end position="178"/>
    </location>
</feature>
<evidence type="ECO:0000259" key="6">
    <source>
        <dbReference type="Pfam" id="PF08159"/>
    </source>
</evidence>
<dbReference type="InterPro" id="IPR039754">
    <property type="entry name" value="Esf1"/>
</dbReference>
<evidence type="ECO:0008006" key="10">
    <source>
        <dbReference type="Google" id="ProtNLM"/>
    </source>
</evidence>
<sequence>MGSEKSNERKKKKKEEEKVKKESDSAGGAEDRRSKNGGKIVTDARFSSLHSDPRFQKVPKHKTKVEIDSRFNRMFHDKSFTSSSAPLDKRGKPKKDRSGNTLSHYYRLEEQEEEEKKKEISSEEDEDKNEIRKLSDSESEGESELSGAEYDSESDASSTGSDTDEEDDGVYSEEESPAQEENIPVIEQETHRLAVVNMEWRQVKAVDLFMVLSSFLPKGGHILSVAVYPSEFGLKRMEEEAVHGPIGLFDDEKEQSDDDGDDEIDDEKLRAYEKSRLSYYYAVVDCDSSATADYLYKACDGIEFERSSNVLDLRFIPDSMEFKHPPRDIATEAPAKYEGLDFHTRALQHSKIHISWDEDEPQRAKTLKRKYNDDEQAELAMKEFLASDTDESETDDNENDDQSDKEHKRQNKYLALLESGDGSDREDEEDGQDMEVTFNTGLEDISKRILEKREKQSETVWEAYLRKRSEKRKARKNRSKNSSDDESDDTDQELMEQPDDFFVEEHSAKGTKEVTQGKNDKKKKKLQQETDKEAEVSRAELELLLADEEGADTSVKGYNLKRKKSKGRKGQEAPDEDKIPAVDYDDPRFSSLFTSPLFALDPTDPQFKRSATYARQLAQKQRQKSDGDALRGKEAMKLQKQTRPSSDGPEANKDEPLMSDLSSLVRSIKTKSKQVKLPSNGKKPRKSENMLFNKKEEKDKIMNYHLWFNRLRKRLEFYKNETNPFFPFESLKNLLPELSNVSVKRK</sequence>
<evidence type="ECO:0000313" key="9">
    <source>
        <dbReference type="Proteomes" id="UP001168098"/>
    </source>
</evidence>
<feature type="compositionally biased region" description="Acidic residues" evidence="5">
    <location>
        <begin position="388"/>
        <end position="401"/>
    </location>
</feature>
<feature type="compositionally biased region" description="Basic residues" evidence="5">
    <location>
        <begin position="466"/>
        <end position="479"/>
    </location>
</feature>
<evidence type="ECO:0000259" key="7">
    <source>
        <dbReference type="Pfam" id="PF25121"/>
    </source>
</evidence>
<accession>A0AA39E239</accession>
<comment type="caution">
    <text evidence="8">The sequence shown here is derived from an EMBL/GenBank/DDBJ whole genome shotgun (WGS) entry which is preliminary data.</text>
</comment>
<dbReference type="EMBL" id="JARBHA010000004">
    <property type="protein sequence ID" value="KAJ9703810.1"/>
    <property type="molecule type" value="Genomic_DNA"/>
</dbReference>